<sequence length="159" mass="17863">MASTTAEERFLALTQSSNPITEAEVEAAFNQLKLIQPEDLIGEWDGGSLDTGHPGHQKLQAMRWAGKSFRSVDDADPIIVYDEDGHRTWKKDWGHSSVRQMVFRGVVSAAMIYDQMPIFDHFRYVSEDMVAGAMDAPKVMGPTGTYYFYLTRRKGTGPQ</sequence>
<evidence type="ECO:0000259" key="2">
    <source>
        <dbReference type="Pfam" id="PF14232"/>
    </source>
</evidence>
<dbReference type="EMBL" id="ML732188">
    <property type="protein sequence ID" value="KAB8075885.1"/>
    <property type="molecule type" value="Genomic_DNA"/>
</dbReference>
<reference evidence="3 4" key="1">
    <citation type="submission" date="2019-04" db="EMBL/GenBank/DDBJ databases">
        <title>Friends and foes A comparative genomics study of 23 Aspergillus species from section Flavi.</title>
        <authorList>
            <consortium name="DOE Joint Genome Institute"/>
            <person name="Kjaerbolling I."/>
            <person name="Vesth T."/>
            <person name="Frisvad J.C."/>
            <person name="Nybo J.L."/>
            <person name="Theobald S."/>
            <person name="Kildgaard S."/>
            <person name="Isbrandt T."/>
            <person name="Kuo A."/>
            <person name="Sato A."/>
            <person name="Lyhne E.K."/>
            <person name="Kogle M.E."/>
            <person name="Wiebenga A."/>
            <person name="Kun R.S."/>
            <person name="Lubbers R.J."/>
            <person name="Makela M.R."/>
            <person name="Barry K."/>
            <person name="Chovatia M."/>
            <person name="Clum A."/>
            <person name="Daum C."/>
            <person name="Haridas S."/>
            <person name="He G."/>
            <person name="LaButti K."/>
            <person name="Lipzen A."/>
            <person name="Mondo S."/>
            <person name="Riley R."/>
            <person name="Salamov A."/>
            <person name="Simmons B.A."/>
            <person name="Magnuson J.K."/>
            <person name="Henrissat B."/>
            <person name="Mortensen U.H."/>
            <person name="Larsen T.O."/>
            <person name="Devries R.P."/>
            <person name="Grigoriev I.V."/>
            <person name="Machida M."/>
            <person name="Baker S.E."/>
            <person name="Andersen M.R."/>
        </authorList>
    </citation>
    <scope>NUCLEOTIDE SEQUENCE [LARGE SCALE GENOMIC DNA]</scope>
    <source>
        <strain evidence="3 4">CBS 151.66</strain>
    </source>
</reference>
<dbReference type="OrthoDB" id="2213372at2759"/>
<protein>
    <submittedName>
        <fullName evidence="3">GXWXG protein-domain-containing protein</fullName>
    </submittedName>
</protein>
<evidence type="ECO:0000313" key="3">
    <source>
        <dbReference type="EMBL" id="KAB8075885.1"/>
    </source>
</evidence>
<dbReference type="InterPro" id="IPR025951">
    <property type="entry name" value="GXWXG_dom"/>
</dbReference>
<dbReference type="Proteomes" id="UP000326565">
    <property type="component" value="Unassembled WGS sequence"/>
</dbReference>
<dbReference type="Pfam" id="PF14232">
    <property type="entry name" value="DUF4334"/>
    <property type="match status" value="1"/>
</dbReference>
<name>A0A5N5X730_9EURO</name>
<feature type="domain" description="DUF4334" evidence="2">
    <location>
        <begin position="94"/>
        <end position="152"/>
    </location>
</feature>
<proteinExistence type="predicted"/>
<feature type="domain" description="GXWXG" evidence="1">
    <location>
        <begin position="28"/>
        <end position="85"/>
    </location>
</feature>
<dbReference type="AlphaFoldDB" id="A0A5N5X730"/>
<evidence type="ECO:0000313" key="4">
    <source>
        <dbReference type="Proteomes" id="UP000326565"/>
    </source>
</evidence>
<dbReference type="InterPro" id="IPR025568">
    <property type="entry name" value="DUF4334"/>
</dbReference>
<gene>
    <name evidence="3" type="ORF">BDV29DRAFT_189884</name>
</gene>
<organism evidence="3 4">
    <name type="scientific">Aspergillus leporis</name>
    <dbReference type="NCBI Taxonomy" id="41062"/>
    <lineage>
        <taxon>Eukaryota</taxon>
        <taxon>Fungi</taxon>
        <taxon>Dikarya</taxon>
        <taxon>Ascomycota</taxon>
        <taxon>Pezizomycotina</taxon>
        <taxon>Eurotiomycetes</taxon>
        <taxon>Eurotiomycetidae</taxon>
        <taxon>Eurotiales</taxon>
        <taxon>Aspergillaceae</taxon>
        <taxon>Aspergillus</taxon>
        <taxon>Aspergillus subgen. Circumdati</taxon>
    </lineage>
</organism>
<dbReference type="Pfam" id="PF14231">
    <property type="entry name" value="GXWXG"/>
    <property type="match status" value="1"/>
</dbReference>
<keyword evidence="4" id="KW-1185">Reference proteome</keyword>
<evidence type="ECO:0000259" key="1">
    <source>
        <dbReference type="Pfam" id="PF14231"/>
    </source>
</evidence>
<accession>A0A5N5X730</accession>
<dbReference type="Gene3D" id="2.40.128.580">
    <property type="entry name" value="GXWXG domain"/>
    <property type="match status" value="1"/>
</dbReference>